<dbReference type="Proteomes" id="UP000244052">
    <property type="component" value="Unassembled WGS sequence"/>
</dbReference>
<organism evidence="1 2">
    <name type="scientific">Ectopseudomonas oleovorans</name>
    <name type="common">Pseudomonas oleovorans</name>
    <dbReference type="NCBI Taxonomy" id="301"/>
    <lineage>
        <taxon>Bacteria</taxon>
        <taxon>Pseudomonadati</taxon>
        <taxon>Pseudomonadota</taxon>
        <taxon>Gammaproteobacteria</taxon>
        <taxon>Pseudomonadales</taxon>
        <taxon>Pseudomonadaceae</taxon>
        <taxon>Ectopseudomonas</taxon>
    </lineage>
</organism>
<dbReference type="AlphaFoldDB" id="A0A2T5PIF1"/>
<protein>
    <submittedName>
        <fullName evidence="1">Uncharacterized protein</fullName>
    </submittedName>
</protein>
<gene>
    <name evidence="1" type="ORF">DBO86_19425</name>
</gene>
<evidence type="ECO:0000313" key="1">
    <source>
        <dbReference type="EMBL" id="PTU77497.1"/>
    </source>
</evidence>
<reference evidence="1 2" key="1">
    <citation type="submission" date="2018-04" db="EMBL/GenBank/DDBJ databases">
        <title>Pseudomonas sp. nov., isolated from mangrove soil.</title>
        <authorList>
            <person name="Chen C."/>
        </authorList>
    </citation>
    <scope>NUCLEOTIDE SEQUENCE [LARGE SCALE GENOMIC DNA]</scope>
    <source>
        <strain evidence="1 2">JCM 14246</strain>
    </source>
</reference>
<comment type="caution">
    <text evidence="1">The sequence shown here is derived from an EMBL/GenBank/DDBJ whole genome shotgun (WGS) entry which is preliminary data.</text>
</comment>
<proteinExistence type="predicted"/>
<dbReference type="EMBL" id="QASO01000115">
    <property type="protein sequence ID" value="PTU77497.1"/>
    <property type="molecule type" value="Genomic_DNA"/>
</dbReference>
<keyword evidence="2" id="KW-1185">Reference proteome</keyword>
<evidence type="ECO:0000313" key="2">
    <source>
        <dbReference type="Proteomes" id="UP000244052"/>
    </source>
</evidence>
<name>A0A2T5PIF1_ECTOL</name>
<sequence length="198" mass="21760">MKESQFKTYLAAADTISGDYAIGYQHGLRRHYHGDSFQVPGSIDAWRALDDDRGEGFRDGESGHPPRGFHGNIGNLNAAGDLPADSQLQVRVNSQIKARWVKQSQMEGLKLSQWVNKTLDDACEGRGTDMATAIDYAGAWQRLNEALARNVQQAEGDPEMFAFLLTSTLAAFSAQGLLDNGSSTRAIELLHELHQIEV</sequence>
<dbReference type="RefSeq" id="WP_108234584.1">
    <property type="nucleotide sequence ID" value="NZ_QASO01000115.1"/>
</dbReference>
<accession>A0A2T5PIF1</accession>